<feature type="binding site" evidence="7">
    <location>
        <begin position="388"/>
        <end position="389"/>
    </location>
    <ligand>
        <name>substrate</name>
    </ligand>
</feature>
<feature type="chain" id="PRO_5043288705" description="Alpha-galactosidase" evidence="8">
    <location>
        <begin position="43"/>
        <end position="759"/>
    </location>
</feature>
<dbReference type="Pfam" id="PF02065">
    <property type="entry name" value="Melibiase"/>
    <property type="match status" value="1"/>
</dbReference>
<dbReference type="InterPro" id="IPR013780">
    <property type="entry name" value="Glyco_hydro_b"/>
</dbReference>
<evidence type="ECO:0000313" key="12">
    <source>
        <dbReference type="EMBL" id="XBH12122.1"/>
    </source>
</evidence>
<feature type="domain" description="Glycosyl hydrolase family 36 C-terminal" evidence="9">
    <location>
        <begin position="672"/>
        <end position="755"/>
    </location>
</feature>
<keyword evidence="3 5" id="KW-0378">Hydrolase</keyword>
<dbReference type="EMBL" id="CP121194">
    <property type="protein sequence ID" value="XBH08900.1"/>
    <property type="molecule type" value="Genomic_DNA"/>
</dbReference>
<dbReference type="AlphaFoldDB" id="A0AAU7CVD2"/>
<organism evidence="11">
    <name type="scientific">Edaphobacter paludis</name>
    <dbReference type="NCBI Taxonomy" id="3035702"/>
    <lineage>
        <taxon>Bacteria</taxon>
        <taxon>Pseudomonadati</taxon>
        <taxon>Acidobacteriota</taxon>
        <taxon>Terriglobia</taxon>
        <taxon>Terriglobales</taxon>
        <taxon>Acidobacteriaceae</taxon>
        <taxon>Edaphobacter</taxon>
    </lineage>
</organism>
<evidence type="ECO:0000256" key="4">
    <source>
        <dbReference type="ARBA" id="ARBA00023295"/>
    </source>
</evidence>
<dbReference type="PRINTS" id="PR00743">
    <property type="entry name" value="GLHYDRLASE36"/>
</dbReference>
<evidence type="ECO:0000256" key="3">
    <source>
        <dbReference type="ARBA" id="ARBA00022801"/>
    </source>
</evidence>
<comment type="catalytic activity">
    <reaction evidence="1 5">
        <text>Hydrolysis of terminal, non-reducing alpha-D-galactose residues in alpha-D-galactosides, including galactose oligosaccharides, galactomannans and galactolipids.</text>
        <dbReference type="EC" id="3.2.1.22"/>
    </reaction>
</comment>
<name>A0AAU7CVD2_9BACT</name>
<dbReference type="InterPro" id="IPR002252">
    <property type="entry name" value="Glyco_hydro_36"/>
</dbReference>
<dbReference type="KEGG" id="epl:P4G45_10385"/>
<feature type="active site" description="Nucleophile" evidence="6">
    <location>
        <position position="500"/>
    </location>
</feature>
<keyword evidence="8" id="KW-0732">Signal</keyword>
<feature type="binding site" evidence="7">
    <location>
        <position position="465"/>
    </location>
    <ligand>
        <name>substrate</name>
    </ligand>
</feature>
<dbReference type="Gene3D" id="2.70.98.60">
    <property type="entry name" value="alpha-galactosidase from lactobacil brevis"/>
    <property type="match status" value="1"/>
</dbReference>
<evidence type="ECO:0000256" key="5">
    <source>
        <dbReference type="PIRNR" id="PIRNR005536"/>
    </source>
</evidence>
<evidence type="ECO:0000256" key="6">
    <source>
        <dbReference type="PIRSR" id="PIRSR005536-1"/>
    </source>
</evidence>
<dbReference type="PIRSF" id="PIRSF005536">
    <property type="entry name" value="Agal"/>
    <property type="match status" value="1"/>
</dbReference>
<dbReference type="InterPro" id="IPR017853">
    <property type="entry name" value="GH"/>
</dbReference>
<dbReference type="SUPFAM" id="SSF51445">
    <property type="entry name" value="(Trans)glycosidases"/>
    <property type="match status" value="1"/>
</dbReference>
<dbReference type="InterPro" id="IPR031705">
    <property type="entry name" value="Glyco_hydro_36_C"/>
</dbReference>
<reference evidence="11" key="1">
    <citation type="submission" date="2023-03" db="EMBL/GenBank/DDBJ databases">
        <title>Edaphobacter sp.</title>
        <authorList>
            <person name="Huber K.J."/>
            <person name="Papendorf J."/>
            <person name="Pilke C."/>
            <person name="Bunk B."/>
            <person name="Sproeer C."/>
            <person name="Pester M."/>
        </authorList>
    </citation>
    <scope>NUCLEOTIDE SEQUENCE</scope>
    <source>
        <strain evidence="11">DSM 109919</strain>
        <strain evidence="12">DSM 109920</strain>
    </source>
</reference>
<accession>A0AAU7CVD2</accession>
<dbReference type="GO" id="GO:0004557">
    <property type="term" value="F:alpha-galactosidase activity"/>
    <property type="evidence" value="ECO:0007669"/>
    <property type="project" value="UniProtKB-UniRule"/>
</dbReference>
<evidence type="ECO:0000256" key="8">
    <source>
        <dbReference type="SAM" id="SignalP"/>
    </source>
</evidence>
<evidence type="ECO:0000256" key="2">
    <source>
        <dbReference type="ARBA" id="ARBA00012755"/>
    </source>
</evidence>
<feature type="binding site" evidence="7">
    <location>
        <position position="570"/>
    </location>
    <ligand>
        <name>substrate</name>
    </ligand>
</feature>
<dbReference type="InterPro" id="IPR013785">
    <property type="entry name" value="Aldolase_TIM"/>
</dbReference>
<dbReference type="RefSeq" id="WP_348266410.1">
    <property type="nucleotide sequence ID" value="NZ_CP121194.1"/>
</dbReference>
<dbReference type="Gene3D" id="2.60.40.1180">
    <property type="entry name" value="Golgi alpha-mannosidase II"/>
    <property type="match status" value="1"/>
</dbReference>
<feature type="active site" description="Proton donor" evidence="6">
    <location>
        <position position="570"/>
    </location>
</feature>
<dbReference type="EMBL" id="CP121195">
    <property type="protein sequence ID" value="XBH12122.1"/>
    <property type="molecule type" value="Genomic_DNA"/>
</dbReference>
<evidence type="ECO:0000313" key="11">
    <source>
        <dbReference type="EMBL" id="XBH08900.1"/>
    </source>
</evidence>
<protein>
    <recommendedName>
        <fullName evidence="2 5">Alpha-galactosidase</fullName>
        <ecNumber evidence="2 5">3.2.1.22</ecNumber>
    </recommendedName>
</protein>
<evidence type="ECO:0000259" key="9">
    <source>
        <dbReference type="Pfam" id="PF16874"/>
    </source>
</evidence>
<dbReference type="PANTHER" id="PTHR43053">
    <property type="entry name" value="GLYCOSIDASE FAMILY 31"/>
    <property type="match status" value="1"/>
</dbReference>
<gene>
    <name evidence="11" type="ORF">P4G45_10385</name>
    <name evidence="12" type="ORF">P8936_10415</name>
</gene>
<proteinExistence type="inferred from homology"/>
<evidence type="ECO:0000256" key="1">
    <source>
        <dbReference type="ARBA" id="ARBA00001255"/>
    </source>
</evidence>
<dbReference type="PANTHER" id="PTHR43053:SF3">
    <property type="entry name" value="ALPHA-GALACTOSIDASE C-RELATED"/>
    <property type="match status" value="1"/>
</dbReference>
<dbReference type="InterPro" id="IPR038417">
    <property type="entry name" value="Alpga-gal_N_sf"/>
</dbReference>
<dbReference type="EC" id="3.2.1.22" evidence="2 5"/>
<dbReference type="Pfam" id="PF16875">
    <property type="entry name" value="Glyco_hydro_36N"/>
    <property type="match status" value="1"/>
</dbReference>
<sequence>MNESYDASHTFSLCQRQLRRVARTCAFAILLCLVSQASIATAETGTASIRFDAATRIFRIDAADTSYVLGINEHQQIQSLYWGKRLGANDSFPAAKAMPGAAAFDLPITTTPHEFVGWGGGLYVEPDLKITFPDGNRDLELKYVSHHIDGDKLSIVTKDISRDVYVTLQYQADAETGILRRSAEIENRTDAPFTVEQAAAATWNLPRGTDYRLRYLTGRWAGEWNVQEQAVHPGKTVLESRRGTTGAQNNPWFAIDHEGNNDQDTGGVWFGALGWSGSWQISVEQDLLQQVRVTGGFNAFDFGYRLQKGERLQTPYFYGGYSSHGIGGASRLLHRFEIDSLLPHAPTPKLRPVLYNSWEATEFRVDEPGQMALAEKAASIGVERFVMDDGWFGQRKDDHAGLGDWYVNPQKFPHGLKPLIDKVHSLNMDFGLWVEPEMVNPNSDLYRKHPDWVLNFAGRPRTEGRNQLVLNLARPDVRAYVYGFLDKLLTENDIAFLKWDYNRNWSEPGWPAVAPEDQKKVYVDFINNLYSILAELRAKHPNVEIESCSGGGSRVDLGVMKLTDEFWTSDNTDAYDRLLIQNGFTYAYSPGVMMAWVTDSPTWVNQRTLSLEYRFLSSMQGSLGIGANLNKWTPEDFATAKKMVAQYKAIRETVQRGALYRLITPEDNSEQSVTESVSRDGKQAVTFAFLHSSRERYPFPRIYLRGLDAGATYRLAALDGKLAGDTPDSASGAYWMNRGVDVQLNGDFQAAAFTLQRVE</sequence>
<dbReference type="Gene3D" id="3.20.20.70">
    <property type="entry name" value="Aldolase class I"/>
    <property type="match status" value="1"/>
</dbReference>
<dbReference type="InterPro" id="IPR050985">
    <property type="entry name" value="Alpha-glycosidase_related"/>
</dbReference>
<comment type="similarity">
    <text evidence="5">Belongs to the glycosyl hydrolase.</text>
</comment>
<feature type="signal peptide" evidence="8">
    <location>
        <begin position="1"/>
        <end position="42"/>
    </location>
</feature>
<keyword evidence="4 5" id="KW-0326">Glycosidase</keyword>
<accession>A0AAU7D4Q2</accession>
<feature type="binding site" evidence="7">
    <location>
        <position position="220"/>
    </location>
    <ligand>
        <name>substrate</name>
    </ligand>
</feature>
<evidence type="ECO:0000259" key="10">
    <source>
        <dbReference type="Pfam" id="PF16875"/>
    </source>
</evidence>
<feature type="domain" description="Glycosyl hydrolase family 36 N-terminal" evidence="10">
    <location>
        <begin position="76"/>
        <end position="307"/>
    </location>
</feature>
<evidence type="ECO:0000256" key="7">
    <source>
        <dbReference type="PIRSR" id="PIRSR005536-2"/>
    </source>
</evidence>
<dbReference type="GO" id="GO:0016052">
    <property type="term" value="P:carbohydrate catabolic process"/>
    <property type="evidence" value="ECO:0007669"/>
    <property type="project" value="InterPro"/>
</dbReference>
<feature type="binding site" evidence="7">
    <location>
        <begin position="498"/>
        <end position="502"/>
    </location>
    <ligand>
        <name>substrate</name>
    </ligand>
</feature>
<dbReference type="FunFam" id="3.20.20.70:FF:000118">
    <property type="entry name" value="Alpha-galactosidase"/>
    <property type="match status" value="1"/>
</dbReference>
<dbReference type="InterPro" id="IPR031704">
    <property type="entry name" value="Glyco_hydro_36_N"/>
</dbReference>
<dbReference type="Pfam" id="PF16874">
    <property type="entry name" value="Glyco_hydro_36C"/>
    <property type="match status" value="1"/>
</dbReference>
<dbReference type="CDD" id="cd14791">
    <property type="entry name" value="GH36"/>
    <property type="match status" value="1"/>
</dbReference>
<feature type="binding site" evidence="7">
    <location>
        <position position="548"/>
    </location>
    <ligand>
        <name>substrate</name>
    </ligand>
</feature>